<dbReference type="AlphaFoldDB" id="A0A956LZL8"/>
<proteinExistence type="predicted"/>
<dbReference type="PANTHER" id="PTHR47618">
    <property type="entry name" value="BIFUNCTIONAL OLIGORIBONUCLEASE AND PAP PHOSPHATASE NRNA"/>
    <property type="match status" value="1"/>
</dbReference>
<dbReference type="Proteomes" id="UP000697710">
    <property type="component" value="Unassembled WGS sequence"/>
</dbReference>
<dbReference type="PANTHER" id="PTHR47618:SF1">
    <property type="entry name" value="BIFUNCTIONAL OLIGORIBONUCLEASE AND PAP PHOSPHATASE NRNA"/>
    <property type="match status" value="1"/>
</dbReference>
<dbReference type="InterPro" id="IPR038763">
    <property type="entry name" value="DHH_sf"/>
</dbReference>
<dbReference type="Gene3D" id="3.10.310.30">
    <property type="match status" value="1"/>
</dbReference>
<comment type="caution">
    <text evidence="3">The sequence shown here is derived from an EMBL/GenBank/DDBJ whole genome shotgun (WGS) entry which is preliminary data.</text>
</comment>
<gene>
    <name evidence="3" type="ORF">KC729_05105</name>
</gene>
<dbReference type="Gene3D" id="3.90.1640.10">
    <property type="entry name" value="inorganic pyrophosphatase (n-terminal core)"/>
    <property type="match status" value="1"/>
</dbReference>
<dbReference type="GO" id="GO:0003676">
    <property type="term" value="F:nucleic acid binding"/>
    <property type="evidence" value="ECO:0007669"/>
    <property type="project" value="InterPro"/>
</dbReference>
<accession>A0A956LZL8</accession>
<dbReference type="InterPro" id="IPR003156">
    <property type="entry name" value="DHHA1_dom"/>
</dbReference>
<organism evidence="3 4">
    <name type="scientific">Eiseniibacteriota bacterium</name>
    <dbReference type="NCBI Taxonomy" id="2212470"/>
    <lineage>
        <taxon>Bacteria</taxon>
        <taxon>Candidatus Eiseniibacteriota</taxon>
    </lineage>
</organism>
<reference evidence="3" key="1">
    <citation type="submission" date="2020-04" db="EMBL/GenBank/DDBJ databases">
        <authorList>
            <person name="Zhang T."/>
        </authorList>
    </citation>
    <scope>NUCLEOTIDE SEQUENCE</scope>
    <source>
        <strain evidence="3">HKST-UBA01</strain>
    </source>
</reference>
<evidence type="ECO:0000313" key="3">
    <source>
        <dbReference type="EMBL" id="MCA9727041.1"/>
    </source>
</evidence>
<dbReference type="Pfam" id="PF01368">
    <property type="entry name" value="DHH"/>
    <property type="match status" value="1"/>
</dbReference>
<dbReference type="Pfam" id="PF02272">
    <property type="entry name" value="DHHA1"/>
    <property type="match status" value="1"/>
</dbReference>
<evidence type="ECO:0000313" key="4">
    <source>
        <dbReference type="Proteomes" id="UP000697710"/>
    </source>
</evidence>
<dbReference type="EMBL" id="JAGQHR010000100">
    <property type="protein sequence ID" value="MCA9727041.1"/>
    <property type="molecule type" value="Genomic_DNA"/>
</dbReference>
<name>A0A956LZL8_UNCEI</name>
<dbReference type="SUPFAM" id="SSF64182">
    <property type="entry name" value="DHH phosphoesterases"/>
    <property type="match status" value="1"/>
</dbReference>
<feature type="domain" description="DHHA1" evidence="2">
    <location>
        <begin position="237"/>
        <end position="321"/>
    </location>
</feature>
<protein>
    <submittedName>
        <fullName evidence="3">Uncharacterized protein</fullName>
    </submittedName>
</protein>
<evidence type="ECO:0000259" key="2">
    <source>
        <dbReference type="Pfam" id="PF02272"/>
    </source>
</evidence>
<dbReference type="InterPro" id="IPR051319">
    <property type="entry name" value="Oligoribo/pAp-PDE_c-di-AMP_PDE"/>
</dbReference>
<feature type="domain" description="DDH" evidence="1">
    <location>
        <begin position="18"/>
        <end position="161"/>
    </location>
</feature>
<dbReference type="InterPro" id="IPR001667">
    <property type="entry name" value="DDH_dom"/>
</dbReference>
<evidence type="ECO:0000259" key="1">
    <source>
        <dbReference type="Pfam" id="PF01368"/>
    </source>
</evidence>
<sequence>MNPSIGELAQRLDQAQAVVLTTHSGPDGDGLGCLVALRRALEAHGKTVLALLPDELGSRYRFLDPEGRMIVVDDAGADDTRYDLALVLDTHDRQLLRGVNDWLEPRRIPLFFLDHHPLADGPRPEVYGDIDAVATGCLIYRMLREHLHWPLDREIAEPLYISLSFDTNSFKYLRNDPEALLIAADLIRSGVDTTWVYRHLFASNPRRKAQALGWILSHVKFVSEGRMATVAIPHTLVSELQLDRDDLRDGITHILEIEGVEVAAALKEMHPGAIKISLRSKGNYHVNQVAQALGGGGHNLAAGCEMDGTLEQATSEIESRLEAVLAAGAVSASGSTH</sequence>
<reference evidence="3" key="2">
    <citation type="journal article" date="2021" name="Microbiome">
        <title>Successional dynamics and alternative stable states in a saline activated sludge microbial community over 9 years.</title>
        <authorList>
            <person name="Wang Y."/>
            <person name="Ye J."/>
            <person name="Ju F."/>
            <person name="Liu L."/>
            <person name="Boyd J.A."/>
            <person name="Deng Y."/>
            <person name="Parks D.H."/>
            <person name="Jiang X."/>
            <person name="Yin X."/>
            <person name="Woodcroft B.J."/>
            <person name="Tyson G.W."/>
            <person name="Hugenholtz P."/>
            <person name="Polz M.F."/>
            <person name="Zhang T."/>
        </authorList>
    </citation>
    <scope>NUCLEOTIDE SEQUENCE</scope>
    <source>
        <strain evidence="3">HKST-UBA01</strain>
    </source>
</reference>